<dbReference type="EMBL" id="JAOPJF010000048">
    <property type="protein sequence ID" value="KAK1142646.1"/>
    <property type="molecule type" value="Genomic_DNA"/>
</dbReference>
<sequence length="599" mass="65243">MRSFIRRGALSLAALTVLSSSVAAEVFEKLSSVPNGWVYSGTPSGDQAIRLKIALQQGDADAFEKTVLDMSTPDHADYGKHFETHEDMKRMLLPRGESVSSVQEWLESAGITDYEQDADWINFQTTVEKANALLETKFLWYNNKEKDIKRLRTLQYSIPDSVAGHVNVIQPTTRFGQIQPDRATLRSKPKHIDENWLSKVSQNSSHCNSVITPECLQDLYNINYEADAKSGSKVGFASYLEEYARYADLEKFEDRLAPWANGENFSVVLFNGGLNDQNATSDSGEANLDLQYIVGLGAPLPVTEYSTGGRGPLIPDLSSPDPNDNNNEPYLEFLQGILKLGKDELPQVISTSYGEDEQTIPEKYARTVCNLYAQLGSRGVSVLFSSGDSGVGASCQTNDGKNSTHFPPQFPASCPWVTAVGATTKTNPERAVYFSSGGFSDYWPRPEYQGAAVDSYLETIGDKFKGLYNKQGRAFPDVAFQGQNFAIYDKGALGTVSGTSCSSPAFGAVVGLLNDARLRHGKPVLGFLNPWLYSKAKDSLNDIVHGGSTGCDGRNRFGGTPNGSPVVPFASWNATAGWDPVTGLGTPDFTKLLEVALAQ</sequence>
<organism evidence="1 2">
    <name type="scientific">Aspergillus melleus</name>
    <dbReference type="NCBI Taxonomy" id="138277"/>
    <lineage>
        <taxon>Eukaryota</taxon>
        <taxon>Fungi</taxon>
        <taxon>Dikarya</taxon>
        <taxon>Ascomycota</taxon>
        <taxon>Pezizomycotina</taxon>
        <taxon>Eurotiomycetes</taxon>
        <taxon>Eurotiomycetidae</taxon>
        <taxon>Eurotiales</taxon>
        <taxon>Aspergillaceae</taxon>
        <taxon>Aspergillus</taxon>
        <taxon>Aspergillus subgen. Circumdati</taxon>
    </lineage>
</organism>
<evidence type="ECO:0000313" key="2">
    <source>
        <dbReference type="Proteomes" id="UP001177260"/>
    </source>
</evidence>
<evidence type="ECO:0000313" key="1">
    <source>
        <dbReference type="EMBL" id="KAK1142646.1"/>
    </source>
</evidence>
<comment type="caution">
    <text evidence="1">The sequence shown here is derived from an EMBL/GenBank/DDBJ whole genome shotgun (WGS) entry which is preliminary data.</text>
</comment>
<dbReference type="Proteomes" id="UP001177260">
    <property type="component" value="Unassembled WGS sequence"/>
</dbReference>
<keyword evidence="1" id="KW-0378">Hydrolase</keyword>
<accession>A0ACC3AY61</accession>
<gene>
    <name evidence="1" type="primary">SED2_1</name>
    <name evidence="1" type="ORF">N8T08_007450</name>
</gene>
<protein>
    <submittedName>
        <fullName evidence="1">Tripeptidyl-peptidase sed2</fullName>
        <ecNumber evidence="1">3.4.14.9</ecNumber>
    </submittedName>
</protein>
<name>A0ACC3AY61_9EURO</name>
<reference evidence="1 2" key="1">
    <citation type="journal article" date="2023" name="ACS Omega">
        <title>Identification of the Neoaspergillic Acid Biosynthesis Gene Cluster by Establishing an In Vitro CRISPR-Ribonucleoprotein Genetic System in Aspergillus melleus.</title>
        <authorList>
            <person name="Yuan B."/>
            <person name="Grau M.F."/>
            <person name="Murata R.M."/>
            <person name="Torok T."/>
            <person name="Venkateswaran K."/>
            <person name="Stajich J.E."/>
            <person name="Wang C.C.C."/>
        </authorList>
    </citation>
    <scope>NUCLEOTIDE SEQUENCE [LARGE SCALE GENOMIC DNA]</scope>
    <source>
        <strain evidence="1 2">IMV 1140</strain>
    </source>
</reference>
<dbReference type="EC" id="3.4.14.9" evidence="1"/>
<proteinExistence type="predicted"/>
<keyword evidence="2" id="KW-1185">Reference proteome</keyword>